<reference evidence="6 7" key="1">
    <citation type="journal article" date="2013" name="Int. J. Syst. Evol. Microbiol.">
        <title>Hoeflea suaedae sp. nov., an endophytic bacterium isolated from the root of the halophyte Suaeda maritima.</title>
        <authorList>
            <person name="Chung E.J."/>
            <person name="Park J.A."/>
            <person name="Pramanik P."/>
            <person name="Bibi F."/>
            <person name="Jeon C.O."/>
            <person name="Chung Y.R."/>
        </authorList>
    </citation>
    <scope>NUCLEOTIDE SEQUENCE [LARGE SCALE GENOMIC DNA]</scope>
    <source>
        <strain evidence="6 7">YC6898</strain>
    </source>
</reference>
<evidence type="ECO:0000256" key="4">
    <source>
        <dbReference type="ARBA" id="ARBA00023163"/>
    </source>
</evidence>
<dbReference type="RefSeq" id="WP_133285298.1">
    <property type="nucleotide sequence ID" value="NZ_SMSI01000003.1"/>
</dbReference>
<evidence type="ECO:0000256" key="3">
    <source>
        <dbReference type="ARBA" id="ARBA00023125"/>
    </source>
</evidence>
<keyword evidence="4" id="KW-0804">Transcription</keyword>
<dbReference type="EMBL" id="SMSI01000003">
    <property type="protein sequence ID" value="TDH35013.1"/>
    <property type="molecule type" value="Genomic_DNA"/>
</dbReference>
<evidence type="ECO:0000256" key="1">
    <source>
        <dbReference type="ARBA" id="ARBA00009437"/>
    </source>
</evidence>
<dbReference type="Pfam" id="PF03466">
    <property type="entry name" value="LysR_substrate"/>
    <property type="match status" value="1"/>
</dbReference>
<feature type="domain" description="HTH lysR-type" evidence="5">
    <location>
        <begin position="1"/>
        <end position="59"/>
    </location>
</feature>
<sequence length="299" mass="33322">MDSLTRIRAFIDVVEAEGFSAAARKAGRSKALLSKYVRELEDELGSLLLNRTTRQFSLTETGRTYYRSASEILRQIDDLADQVRESSSHVKGNVRVTAPRTFADAAVGQSLIDFSLAYPDITLEIVLDDRMVDLVDEGFDLGIRITRLQDSGMIARKLAPFSIMPVASPDFLKKHGPIRNPNDLTKVPCLVDTNNRSKNNWRFQTSDGDLISVAVKGRLEVNSPLSTMRAAESGLGVALLPDFIAQERIETGTLMPILANWIPTDAGIYAIYPERRYLPAKVRTLVDFLSQWFKDNRGA</sequence>
<dbReference type="Gene3D" id="3.40.190.290">
    <property type="match status" value="1"/>
</dbReference>
<dbReference type="InterPro" id="IPR036390">
    <property type="entry name" value="WH_DNA-bd_sf"/>
</dbReference>
<evidence type="ECO:0000259" key="5">
    <source>
        <dbReference type="PROSITE" id="PS50931"/>
    </source>
</evidence>
<dbReference type="InterPro" id="IPR058163">
    <property type="entry name" value="LysR-type_TF_proteobact-type"/>
</dbReference>
<dbReference type="SUPFAM" id="SSF53850">
    <property type="entry name" value="Periplasmic binding protein-like II"/>
    <property type="match status" value="1"/>
</dbReference>
<dbReference type="GO" id="GO:0003677">
    <property type="term" value="F:DNA binding"/>
    <property type="evidence" value="ECO:0007669"/>
    <property type="project" value="UniProtKB-KW"/>
</dbReference>
<keyword evidence="2" id="KW-0805">Transcription regulation</keyword>
<dbReference type="OrthoDB" id="9813056at2"/>
<dbReference type="Pfam" id="PF00126">
    <property type="entry name" value="HTH_1"/>
    <property type="match status" value="1"/>
</dbReference>
<name>A0A4R5PIF0_9HYPH</name>
<accession>A0A4R5PIF0</accession>
<dbReference type="Gene3D" id="1.10.10.10">
    <property type="entry name" value="Winged helix-like DNA-binding domain superfamily/Winged helix DNA-binding domain"/>
    <property type="match status" value="1"/>
</dbReference>
<dbReference type="PANTHER" id="PTHR30537">
    <property type="entry name" value="HTH-TYPE TRANSCRIPTIONAL REGULATOR"/>
    <property type="match status" value="1"/>
</dbReference>
<organism evidence="6 7">
    <name type="scientific">Pseudohoeflea suaedae</name>
    <dbReference type="NCBI Taxonomy" id="877384"/>
    <lineage>
        <taxon>Bacteria</taxon>
        <taxon>Pseudomonadati</taxon>
        <taxon>Pseudomonadota</taxon>
        <taxon>Alphaproteobacteria</taxon>
        <taxon>Hyphomicrobiales</taxon>
        <taxon>Rhizobiaceae</taxon>
        <taxon>Pseudohoeflea</taxon>
    </lineage>
</organism>
<comment type="similarity">
    <text evidence="1">Belongs to the LysR transcriptional regulatory family.</text>
</comment>
<dbReference type="AlphaFoldDB" id="A0A4R5PIF0"/>
<evidence type="ECO:0000313" key="6">
    <source>
        <dbReference type="EMBL" id="TDH35013.1"/>
    </source>
</evidence>
<dbReference type="PROSITE" id="PS50931">
    <property type="entry name" value="HTH_LYSR"/>
    <property type="match status" value="1"/>
</dbReference>
<dbReference type="InterPro" id="IPR000847">
    <property type="entry name" value="LysR_HTH_N"/>
</dbReference>
<dbReference type="InterPro" id="IPR036388">
    <property type="entry name" value="WH-like_DNA-bd_sf"/>
</dbReference>
<keyword evidence="7" id="KW-1185">Reference proteome</keyword>
<dbReference type="GO" id="GO:0003700">
    <property type="term" value="F:DNA-binding transcription factor activity"/>
    <property type="evidence" value="ECO:0007669"/>
    <property type="project" value="InterPro"/>
</dbReference>
<dbReference type="CDD" id="cd08422">
    <property type="entry name" value="PBP2_CrgA_like"/>
    <property type="match status" value="1"/>
</dbReference>
<dbReference type="InterPro" id="IPR005119">
    <property type="entry name" value="LysR_subst-bd"/>
</dbReference>
<dbReference type="FunFam" id="1.10.10.10:FF:000001">
    <property type="entry name" value="LysR family transcriptional regulator"/>
    <property type="match status" value="1"/>
</dbReference>
<evidence type="ECO:0000313" key="7">
    <source>
        <dbReference type="Proteomes" id="UP000295131"/>
    </source>
</evidence>
<proteinExistence type="inferred from homology"/>
<dbReference type="PANTHER" id="PTHR30537:SF5">
    <property type="entry name" value="HTH-TYPE TRANSCRIPTIONAL ACTIVATOR TTDR-RELATED"/>
    <property type="match status" value="1"/>
</dbReference>
<gene>
    <name evidence="6" type="ORF">E2A64_14945</name>
</gene>
<evidence type="ECO:0000256" key="2">
    <source>
        <dbReference type="ARBA" id="ARBA00023015"/>
    </source>
</evidence>
<protein>
    <submittedName>
        <fullName evidence="6">LysR family transcriptional regulator</fullName>
    </submittedName>
</protein>
<keyword evidence="3" id="KW-0238">DNA-binding</keyword>
<comment type="caution">
    <text evidence="6">The sequence shown here is derived from an EMBL/GenBank/DDBJ whole genome shotgun (WGS) entry which is preliminary data.</text>
</comment>
<dbReference type="SUPFAM" id="SSF46785">
    <property type="entry name" value="Winged helix' DNA-binding domain"/>
    <property type="match status" value="1"/>
</dbReference>
<dbReference type="Proteomes" id="UP000295131">
    <property type="component" value="Unassembled WGS sequence"/>
</dbReference>